<dbReference type="Gramene" id="OMO50176">
    <property type="protein sequence ID" value="OMO50176"/>
    <property type="gene ID" value="CCACVL1_30582"/>
</dbReference>
<comment type="subcellular location">
    <subcellularLocation>
        <location evidence="1">Mitochondrion inner membrane</location>
        <topology evidence="1">Single-pass membrane protein</topology>
    </subcellularLocation>
</comment>
<evidence type="ECO:0000256" key="2">
    <source>
        <dbReference type="ARBA" id="ARBA00009584"/>
    </source>
</evidence>
<reference evidence="16 17" key="1">
    <citation type="submission" date="2013-09" db="EMBL/GenBank/DDBJ databases">
        <title>Corchorus capsularis genome sequencing.</title>
        <authorList>
            <person name="Alam M."/>
            <person name="Haque M.S."/>
            <person name="Islam M.S."/>
            <person name="Emdad E.M."/>
            <person name="Islam M.M."/>
            <person name="Ahmed B."/>
            <person name="Halim A."/>
            <person name="Hossen Q.M.M."/>
            <person name="Hossain M.Z."/>
            <person name="Ahmed R."/>
            <person name="Khan M.M."/>
            <person name="Islam R."/>
            <person name="Rashid M.M."/>
            <person name="Khan S.A."/>
            <person name="Rahman M.S."/>
            <person name="Alam M."/>
        </authorList>
    </citation>
    <scope>NUCLEOTIDE SEQUENCE [LARGE SCALE GENOMIC DNA]</scope>
    <source>
        <strain evidence="17">cv. CVL-1</strain>
        <tissue evidence="16">Whole seedling</tissue>
    </source>
</reference>
<evidence type="ECO:0000256" key="10">
    <source>
        <dbReference type="ARBA" id="ARBA00031360"/>
    </source>
</evidence>
<dbReference type="PANTHER" id="PTHR14009">
    <property type="entry name" value="LEUCINE ZIPPER-EF-HAND CONTAINING TRANSMEMBRANE PROTEIN"/>
    <property type="match status" value="1"/>
</dbReference>
<evidence type="ECO:0000259" key="15">
    <source>
        <dbReference type="PROSITE" id="PS51758"/>
    </source>
</evidence>
<evidence type="ECO:0000256" key="9">
    <source>
        <dbReference type="ARBA" id="ARBA00023136"/>
    </source>
</evidence>
<keyword evidence="7 13" id="KW-1133">Transmembrane helix</keyword>
<evidence type="ECO:0000256" key="6">
    <source>
        <dbReference type="ARBA" id="ARBA00022792"/>
    </source>
</evidence>
<dbReference type="GO" id="GO:0005743">
    <property type="term" value="C:mitochondrial inner membrane"/>
    <property type="evidence" value="ECO:0007669"/>
    <property type="project" value="UniProtKB-SubCell"/>
</dbReference>
<evidence type="ECO:0000256" key="4">
    <source>
        <dbReference type="ARBA" id="ARBA00022449"/>
    </source>
</evidence>
<evidence type="ECO:0000256" key="5">
    <source>
        <dbReference type="ARBA" id="ARBA00022692"/>
    </source>
</evidence>
<dbReference type="GO" id="GO:0015297">
    <property type="term" value="F:antiporter activity"/>
    <property type="evidence" value="ECO:0007669"/>
    <property type="project" value="UniProtKB-KW"/>
</dbReference>
<evidence type="ECO:0000256" key="8">
    <source>
        <dbReference type="ARBA" id="ARBA00023128"/>
    </source>
</evidence>
<comment type="similarity">
    <text evidence="2">Belongs to the LETM1 family.</text>
</comment>
<protein>
    <recommendedName>
        <fullName evidence="3">Mitochondrial proton/calcium exchanger protein</fullName>
    </recommendedName>
    <alternativeName>
        <fullName evidence="10">Leucine zipper-EF-hand-containing transmembrane protein 1</fullName>
    </alternativeName>
</protein>
<keyword evidence="4" id="KW-0813">Transport</keyword>
<dbReference type="Proteomes" id="UP000188268">
    <property type="component" value="Unassembled WGS sequence"/>
</dbReference>
<dbReference type="AlphaFoldDB" id="A0A1R3FWP8"/>
<evidence type="ECO:0000256" key="11">
    <source>
        <dbReference type="PROSITE-ProRule" id="PRU01094"/>
    </source>
</evidence>
<dbReference type="SUPFAM" id="SSF47473">
    <property type="entry name" value="EF-hand"/>
    <property type="match status" value="1"/>
</dbReference>
<evidence type="ECO:0000256" key="13">
    <source>
        <dbReference type="SAM" id="Phobius"/>
    </source>
</evidence>
<evidence type="ECO:0000256" key="7">
    <source>
        <dbReference type="ARBA" id="ARBA00022989"/>
    </source>
</evidence>
<dbReference type="PROSITE" id="PS50222">
    <property type="entry name" value="EF_HAND_2"/>
    <property type="match status" value="1"/>
</dbReference>
<keyword evidence="17" id="KW-1185">Reference proteome</keyword>
<feature type="domain" description="EF-hand" evidence="14">
    <location>
        <begin position="667"/>
        <end position="702"/>
    </location>
</feature>
<organism evidence="16 17">
    <name type="scientific">Corchorus capsularis</name>
    <name type="common">Jute</name>
    <dbReference type="NCBI Taxonomy" id="210143"/>
    <lineage>
        <taxon>Eukaryota</taxon>
        <taxon>Viridiplantae</taxon>
        <taxon>Streptophyta</taxon>
        <taxon>Embryophyta</taxon>
        <taxon>Tracheophyta</taxon>
        <taxon>Spermatophyta</taxon>
        <taxon>Magnoliopsida</taxon>
        <taxon>eudicotyledons</taxon>
        <taxon>Gunneridae</taxon>
        <taxon>Pentapetalae</taxon>
        <taxon>rosids</taxon>
        <taxon>malvids</taxon>
        <taxon>Malvales</taxon>
        <taxon>Malvaceae</taxon>
        <taxon>Grewioideae</taxon>
        <taxon>Apeibeae</taxon>
        <taxon>Corchorus</taxon>
    </lineage>
</organism>
<dbReference type="GO" id="GO:0030003">
    <property type="term" value="P:intracellular monoatomic cation homeostasis"/>
    <property type="evidence" value="ECO:0007669"/>
    <property type="project" value="TreeGrafter"/>
</dbReference>
<name>A0A1R3FWP8_COCAP</name>
<sequence>MASRAILRRRSYIFNSPIRPTSLNRGFSSFEHGQSSTSEDSLGSGCVASHPYRHADSKNLVLPSLIKNELSNCLLAQVHRSNSFGISNSGYQVGNYDSVFPTGVRWFSQSARSASTATAGQPERGSGNDGDEQKVPKKVKEASPEECDQAVEGLSTVKAKAKAKQVQDSTKSTQSIIKKVWATILGIGPALRAVASMSREDWAKKIRHWKDEFKSTLQHYWLGTKLLWADVRISSRLLVKLASGKGLSRRERQQLTRTTADIFRLVPFAVFIIVPFMEFLLPVFLKLFPNMLPSTFQDKMKEQEALKRRLNARIEYAKFLQDTVKEMAKEIQNSRSGDVKKTAEDLDEFMNKVRTGATVSNDEILGFAKLFNDELTLDNISRPRLVNMCKYMGISPYGTDAYLRYMLRKRLQEIKNDDKMIQAEGVESLSEAELRQACRDRGLLGLLSVDEMRQQLRDWLDLSLNHSVPSSLLILSRAFSVSGKVRPEEAVQATLSSLPDEVVDTVGVTALPSEDSLSERRRKLEFLEMQEELIKLKESISNQKDVALEEMTASTAKDAQELAKAKTLEKHEELCELSRALAVLASASSVSREREEFLRLVKKEIDLYHNMVEKEGTESEEEAKKAYIAAREDSDRTAEKAISDKVSSALIDRVDAMLQKLEKEIDDVDAKIGDRWRLLDRDYDGKVTPEEVASAAMYLKDTIGKEGIQELISNLSKDREGKILVEDIVKLGSETDDAEAAEAGRS</sequence>
<dbReference type="GO" id="GO:0005509">
    <property type="term" value="F:calcium ion binding"/>
    <property type="evidence" value="ECO:0007669"/>
    <property type="project" value="InterPro"/>
</dbReference>
<dbReference type="OrthoDB" id="275278at2759"/>
<dbReference type="InterPro" id="IPR044202">
    <property type="entry name" value="LETM1/MDM38-like"/>
</dbReference>
<evidence type="ECO:0000256" key="1">
    <source>
        <dbReference type="ARBA" id="ARBA00004434"/>
    </source>
</evidence>
<keyword evidence="8 11" id="KW-0496">Mitochondrion</keyword>
<dbReference type="EMBL" id="AWWV01016258">
    <property type="protein sequence ID" value="OMO50176.1"/>
    <property type="molecule type" value="Genomic_DNA"/>
</dbReference>
<dbReference type="PROSITE" id="PS51758">
    <property type="entry name" value="LETM1_RBD"/>
    <property type="match status" value="1"/>
</dbReference>
<keyword evidence="5 13" id="KW-0812">Transmembrane</keyword>
<feature type="domain" description="Letm1 RBD" evidence="15">
    <location>
        <begin position="308"/>
        <end position="515"/>
    </location>
</feature>
<evidence type="ECO:0000313" key="16">
    <source>
        <dbReference type="EMBL" id="OMO50176.1"/>
    </source>
</evidence>
<keyword evidence="6" id="KW-0999">Mitochondrion inner membrane</keyword>
<accession>A0A1R3FWP8</accession>
<dbReference type="Pfam" id="PF07766">
    <property type="entry name" value="LETM1_RBD"/>
    <property type="match status" value="1"/>
</dbReference>
<dbReference type="InterPro" id="IPR002048">
    <property type="entry name" value="EF_hand_dom"/>
</dbReference>
<dbReference type="InterPro" id="IPR011992">
    <property type="entry name" value="EF-hand-dom_pair"/>
</dbReference>
<evidence type="ECO:0000256" key="3">
    <source>
        <dbReference type="ARBA" id="ARBA00020557"/>
    </source>
</evidence>
<keyword evidence="9 13" id="KW-0472">Membrane</keyword>
<dbReference type="GO" id="GO:0043022">
    <property type="term" value="F:ribosome binding"/>
    <property type="evidence" value="ECO:0007669"/>
    <property type="project" value="InterPro"/>
</dbReference>
<gene>
    <name evidence="16" type="ORF">CCACVL1_30582</name>
</gene>
<evidence type="ECO:0000256" key="12">
    <source>
        <dbReference type="SAM" id="MobiDB-lite"/>
    </source>
</evidence>
<evidence type="ECO:0000313" key="17">
    <source>
        <dbReference type="Proteomes" id="UP000188268"/>
    </source>
</evidence>
<dbReference type="Gene3D" id="1.10.238.10">
    <property type="entry name" value="EF-hand"/>
    <property type="match status" value="1"/>
</dbReference>
<feature type="compositionally biased region" description="Basic and acidic residues" evidence="12">
    <location>
        <begin position="131"/>
        <end position="143"/>
    </location>
</feature>
<dbReference type="PANTHER" id="PTHR14009:SF1">
    <property type="entry name" value="MITOCHONDRIAL PROTON_CALCIUM EXCHANGER PROTEIN"/>
    <property type="match status" value="1"/>
</dbReference>
<dbReference type="InterPro" id="IPR033122">
    <property type="entry name" value="LETM1-like_RBD"/>
</dbReference>
<dbReference type="OMA" id="MRWECER"/>
<proteinExistence type="inferred from homology"/>
<comment type="caution">
    <text evidence="16">The sequence shown here is derived from an EMBL/GenBank/DDBJ whole genome shotgun (WGS) entry which is preliminary data.</text>
</comment>
<feature type="transmembrane region" description="Helical" evidence="13">
    <location>
        <begin position="262"/>
        <end position="285"/>
    </location>
</feature>
<keyword evidence="4" id="KW-0050">Antiport</keyword>
<feature type="region of interest" description="Disordered" evidence="12">
    <location>
        <begin position="113"/>
        <end position="146"/>
    </location>
</feature>
<dbReference type="STRING" id="210143.A0A1R3FWP8"/>
<evidence type="ECO:0000259" key="14">
    <source>
        <dbReference type="PROSITE" id="PS50222"/>
    </source>
</evidence>